<dbReference type="InterPro" id="IPR047629">
    <property type="entry name" value="IS1182_transpos"/>
</dbReference>
<dbReference type="InterPro" id="IPR025668">
    <property type="entry name" value="Tnp_DDE_dom"/>
</dbReference>
<evidence type="ECO:0000259" key="1">
    <source>
        <dbReference type="Pfam" id="PF05598"/>
    </source>
</evidence>
<evidence type="ECO:0000259" key="2">
    <source>
        <dbReference type="Pfam" id="PF13751"/>
    </source>
</evidence>
<dbReference type="Pfam" id="PF13751">
    <property type="entry name" value="DDE_Tnp_1_6"/>
    <property type="match status" value="1"/>
</dbReference>
<dbReference type="PANTHER" id="PTHR33408">
    <property type="entry name" value="TRANSPOSASE"/>
    <property type="match status" value="1"/>
</dbReference>
<feature type="domain" description="Transposase InsH N-terminal" evidence="1">
    <location>
        <begin position="26"/>
        <end position="116"/>
    </location>
</feature>
<name>A0A6N3ACM5_9FIRM</name>
<evidence type="ECO:0000313" key="3">
    <source>
        <dbReference type="EMBL" id="VYT88097.1"/>
    </source>
</evidence>
<gene>
    <name evidence="3" type="ORF">IBLFYP30_01219</name>
</gene>
<dbReference type="AlphaFoldDB" id="A0A6N3ACM5"/>
<protein>
    <submittedName>
        <fullName evidence="3">Transposase DDE domain protein</fullName>
    </submittedName>
</protein>
<dbReference type="InterPro" id="IPR008490">
    <property type="entry name" value="Transposase_InsH_N"/>
</dbReference>
<dbReference type="Pfam" id="PF05598">
    <property type="entry name" value="DUF772"/>
    <property type="match status" value="1"/>
</dbReference>
<dbReference type="EMBL" id="CACRUE010000021">
    <property type="protein sequence ID" value="VYT88097.1"/>
    <property type="molecule type" value="Genomic_DNA"/>
</dbReference>
<accession>A0A6N3ACM5</accession>
<reference evidence="3" key="1">
    <citation type="submission" date="2019-11" db="EMBL/GenBank/DDBJ databases">
        <authorList>
            <person name="Feng L."/>
        </authorList>
    </citation>
    <scope>NUCLEOTIDE SEQUENCE</scope>
    <source>
        <strain evidence="3">IbartlettiiLFYP30</strain>
    </source>
</reference>
<proteinExistence type="predicted"/>
<organism evidence="3">
    <name type="scientific">Intestinibacter bartlettii</name>
    <dbReference type="NCBI Taxonomy" id="261299"/>
    <lineage>
        <taxon>Bacteria</taxon>
        <taxon>Bacillati</taxon>
        <taxon>Bacillota</taxon>
        <taxon>Clostridia</taxon>
        <taxon>Peptostreptococcales</taxon>
        <taxon>Peptostreptococcaceae</taxon>
        <taxon>Intestinibacter</taxon>
    </lineage>
</organism>
<dbReference type="RefSeq" id="WP_024037092.1">
    <property type="nucleotide sequence ID" value="NZ_CACRUE010000021.1"/>
</dbReference>
<dbReference type="PANTHER" id="PTHR33408:SF2">
    <property type="entry name" value="TRANSPOSASE DDE DOMAIN-CONTAINING PROTEIN"/>
    <property type="match status" value="1"/>
</dbReference>
<dbReference type="NCBIfam" id="NF033551">
    <property type="entry name" value="transpos_IS1182"/>
    <property type="match status" value="1"/>
</dbReference>
<feature type="domain" description="Transposase DDE" evidence="2">
    <location>
        <begin position="390"/>
        <end position="523"/>
    </location>
</feature>
<sequence>MTKHNTIQIDYTISENNYQLKSLLNIDVLIPKDDSVRLLSQIVEEMNLEELYQTYSRIRGNSVTPRQLLKIVIYANMNKIYSSRKIETSCKRDINFMYLLGGASAPDHSTIARFRSLHFAPVCESLMAQFTNFLGDKNEISKENLFIDGTKIESSANRYTFVWKKVINKNLNKMLDDISSFVLKCENDFGIKVIYKNKIKKYHLKKLLKKLKQLSIEKNIVFVHGKGRRKSLIQKAIEKLNKYINRLKKYTKDLYIMGQRNSYSKTDKDATFMRMKEDHMRNGQLKPAYNVQFGVDSEYIAWVSVGPQPTDTTTLIPFLKSIQKHTGFKYSKVIADSGYESEENYVFLEDNQQLSFLKTSDYEIKKTKKYKNDIGRKENMIYCEKDDYYICKNNKKLYASSTINRKSKTGYKSKITCYTCEDCSNCEYKKNCIKGNNSKIPIEERTKKLQVSKLFHKKRKENLERITTPEGRKLRMNRSIQAEGAFAQVKQNMQFKRFLSRGNQKVLSECILVALAHNINKLHSKLINNKSGLYLYELK</sequence>